<keyword evidence="7" id="KW-0520">NAD</keyword>
<evidence type="ECO:0000256" key="3">
    <source>
        <dbReference type="ARBA" id="ARBA00011738"/>
    </source>
</evidence>
<evidence type="ECO:0000256" key="10">
    <source>
        <dbReference type="PIRSR" id="PIRSR000105-1"/>
    </source>
</evidence>
<dbReference type="InterPro" id="IPR013328">
    <property type="entry name" value="6PGD_dom2"/>
</dbReference>
<dbReference type="InterPro" id="IPR022694">
    <property type="entry name" value="3-OHacyl-CoA_DH"/>
</dbReference>
<evidence type="ECO:0000313" key="14">
    <source>
        <dbReference type="Proteomes" id="UP000060602"/>
    </source>
</evidence>
<name>A0A109XYB8_ALCXX</name>
<dbReference type="InterPro" id="IPR006176">
    <property type="entry name" value="3-OHacyl-CoA_DH_NAD-bd"/>
</dbReference>
<comment type="subunit">
    <text evidence="3">Homodimer.</text>
</comment>
<dbReference type="EC" id="1.1.1.45" evidence="8"/>
<feature type="domain" description="3-hydroxyacyl-CoA dehydrogenase NAD binding" evidence="12">
    <location>
        <begin position="5"/>
        <end position="190"/>
    </location>
</feature>
<reference evidence="14" key="1">
    <citation type="submission" date="2015-12" db="EMBL/GenBank/DDBJ databases">
        <title>FDA dAtabase for Regulatory Grade micrObial Sequences (FDA-ARGOS): Supporting development and validation of Infectious Disease Dx tests.</title>
        <authorList>
            <person name="Case J."/>
            <person name="Tallon L."/>
            <person name="Sadzewicz L."/>
            <person name="Sengamalay N."/>
            <person name="Ott S."/>
            <person name="Godinez A."/>
            <person name="Nagaraj S."/>
            <person name="Nadendla S."/>
            <person name="Sichtig H."/>
        </authorList>
    </citation>
    <scope>NUCLEOTIDE SEQUENCE [LARGE SCALE GENOMIC DNA]</scope>
    <source>
        <strain evidence="14">FDAARGOS_147</strain>
    </source>
</reference>
<dbReference type="PIRSF" id="PIRSF000105">
    <property type="entry name" value="HCDH"/>
    <property type="match status" value="1"/>
</dbReference>
<dbReference type="Pfam" id="PF00725">
    <property type="entry name" value="3HCDH"/>
    <property type="match status" value="1"/>
</dbReference>
<dbReference type="InterPro" id="IPR008927">
    <property type="entry name" value="6-PGluconate_DH-like_C_sf"/>
</dbReference>
<keyword evidence="4" id="KW-0963">Cytoplasm</keyword>
<proteinExistence type="inferred from homology"/>
<dbReference type="NCBIfam" id="NF006125">
    <property type="entry name" value="PRK08269.1"/>
    <property type="match status" value="1"/>
</dbReference>
<comment type="similarity">
    <text evidence="2">Belongs to the 3-hydroxyacyl-CoA dehydrogenase family.</text>
</comment>
<evidence type="ECO:0000256" key="5">
    <source>
        <dbReference type="ARBA" id="ARBA00022553"/>
    </source>
</evidence>
<evidence type="ECO:0000256" key="4">
    <source>
        <dbReference type="ARBA" id="ARBA00022490"/>
    </source>
</evidence>
<accession>A0A109XYB8</accession>
<keyword evidence="5" id="KW-0597">Phosphoprotein</keyword>
<sequence>MERTLCVVGAGRMGMGIALSYLHAGLEVTLIDIKPRARGERAETFARVLGGLRRELGTLVRLGLLDDAQADTALGRVRLVAREDAVADLARARVVFEAVPEQLDIKRDTFAWLGEVCAADSVIASTTSTFLVTELAGMVREPGRFLNAHWLNPAYLIPLVEVSRGPQTADAALQELLAVLRLAAKTPVQCAPAAGYIVPRIQALAMNEAARMVEEGVASAEDIDTAVRLGFGLRFSVLGLLEFIDWGGGDILYYASRYLSGALDPRFAAPAIIERNMEQGRNGLREGQGFYDYAGMDVEAYKLRRLGELCARLEIMGLLPKFDGARTAGETAATGRS</sequence>
<evidence type="ECO:0000313" key="13">
    <source>
        <dbReference type="EMBL" id="AMG39783.2"/>
    </source>
</evidence>
<evidence type="ECO:0000259" key="11">
    <source>
        <dbReference type="Pfam" id="PF00725"/>
    </source>
</evidence>
<dbReference type="Pfam" id="PF02737">
    <property type="entry name" value="3HCDH_N"/>
    <property type="match status" value="1"/>
</dbReference>
<dbReference type="InterPro" id="IPR006108">
    <property type="entry name" value="3HC_DH_C"/>
</dbReference>
<dbReference type="SUPFAM" id="SSF48179">
    <property type="entry name" value="6-phosphogluconate dehydrogenase C-terminal domain-like"/>
    <property type="match status" value="1"/>
</dbReference>
<feature type="domain" description="3-hydroxyacyl-CoA dehydrogenase C-terminal" evidence="11">
    <location>
        <begin position="195"/>
        <end position="293"/>
    </location>
</feature>
<dbReference type="AlphaFoldDB" id="A0A109XYB8"/>
<dbReference type="GO" id="GO:0070403">
    <property type="term" value="F:NAD+ binding"/>
    <property type="evidence" value="ECO:0007669"/>
    <property type="project" value="InterPro"/>
</dbReference>
<comment type="subcellular location">
    <subcellularLocation>
        <location evidence="1">Cytoplasm</location>
    </subcellularLocation>
</comment>
<dbReference type="PANTHER" id="PTHR48075:SF1">
    <property type="entry name" value="LAMBDA-CRYSTALLIN HOMOLOG"/>
    <property type="match status" value="1"/>
</dbReference>
<gene>
    <name evidence="13" type="ORF">AL504_29570</name>
</gene>
<evidence type="ECO:0000259" key="12">
    <source>
        <dbReference type="Pfam" id="PF02737"/>
    </source>
</evidence>
<dbReference type="GO" id="GO:0050104">
    <property type="term" value="F:L-gulonate 3-dehydrogenase activity"/>
    <property type="evidence" value="ECO:0007669"/>
    <property type="project" value="UniProtKB-EC"/>
</dbReference>
<dbReference type="Proteomes" id="UP000060602">
    <property type="component" value="Chromosome"/>
</dbReference>
<evidence type="ECO:0000256" key="6">
    <source>
        <dbReference type="ARBA" id="ARBA00023002"/>
    </source>
</evidence>
<evidence type="ECO:0000256" key="9">
    <source>
        <dbReference type="ARBA" id="ARBA00042709"/>
    </source>
</evidence>
<dbReference type="RefSeq" id="WP_081105203.1">
    <property type="nucleotide sequence ID" value="NZ_CP014060.2"/>
</dbReference>
<dbReference type="GO" id="GO:0006631">
    <property type="term" value="P:fatty acid metabolic process"/>
    <property type="evidence" value="ECO:0007669"/>
    <property type="project" value="InterPro"/>
</dbReference>
<dbReference type="PANTHER" id="PTHR48075">
    <property type="entry name" value="3-HYDROXYACYL-COA DEHYDROGENASE FAMILY PROTEIN"/>
    <property type="match status" value="1"/>
</dbReference>
<protein>
    <recommendedName>
        <fullName evidence="9">L-gulonate 3-dehydrogenase</fullName>
        <ecNumber evidence="8">1.1.1.45</ecNumber>
    </recommendedName>
    <alternativeName>
        <fullName evidence="9">L-gulonate 3-dehydrogenase</fullName>
    </alternativeName>
</protein>
<feature type="site" description="Important for catalytic activity" evidence="10">
    <location>
        <position position="149"/>
    </location>
</feature>
<evidence type="ECO:0000256" key="7">
    <source>
        <dbReference type="ARBA" id="ARBA00023027"/>
    </source>
</evidence>
<dbReference type="SUPFAM" id="SSF51735">
    <property type="entry name" value="NAD(P)-binding Rossmann-fold domains"/>
    <property type="match status" value="1"/>
</dbReference>
<dbReference type="GO" id="GO:0005737">
    <property type="term" value="C:cytoplasm"/>
    <property type="evidence" value="ECO:0007669"/>
    <property type="project" value="UniProtKB-SubCell"/>
</dbReference>
<keyword evidence="6" id="KW-0560">Oxidoreductase</keyword>
<evidence type="ECO:0000256" key="2">
    <source>
        <dbReference type="ARBA" id="ARBA00009463"/>
    </source>
</evidence>
<dbReference type="Gene3D" id="3.40.50.720">
    <property type="entry name" value="NAD(P)-binding Rossmann-like Domain"/>
    <property type="match status" value="1"/>
</dbReference>
<dbReference type="InterPro" id="IPR036291">
    <property type="entry name" value="NAD(P)-bd_dom_sf"/>
</dbReference>
<evidence type="ECO:0000256" key="8">
    <source>
        <dbReference type="ARBA" id="ARBA00038962"/>
    </source>
</evidence>
<organism evidence="13 14">
    <name type="scientific">Alcaligenes xylosoxydans xylosoxydans</name>
    <name type="common">Achromobacter xylosoxidans</name>
    <dbReference type="NCBI Taxonomy" id="85698"/>
    <lineage>
        <taxon>Bacteria</taxon>
        <taxon>Pseudomonadati</taxon>
        <taxon>Pseudomonadota</taxon>
        <taxon>Betaproteobacteria</taxon>
        <taxon>Burkholderiales</taxon>
        <taxon>Alcaligenaceae</taxon>
        <taxon>Achromobacter</taxon>
    </lineage>
</organism>
<dbReference type="Gene3D" id="1.10.1040.10">
    <property type="entry name" value="N-(1-d-carboxylethyl)-l-norvaline Dehydrogenase, domain 2"/>
    <property type="match status" value="1"/>
</dbReference>
<evidence type="ECO:0000256" key="1">
    <source>
        <dbReference type="ARBA" id="ARBA00004496"/>
    </source>
</evidence>
<dbReference type="EMBL" id="CP014060">
    <property type="protein sequence ID" value="AMG39783.2"/>
    <property type="molecule type" value="Genomic_DNA"/>
</dbReference>